<sequence>MKAKDDCFKHILARWGMGEVVLAPRQISTSAAGFIDGWKTSLAESGLFPPASRGRHETSRNCGDGARWGMELNK</sequence>
<evidence type="ECO:0000313" key="3">
    <source>
        <dbReference type="Proteomes" id="UP000178710"/>
    </source>
</evidence>
<gene>
    <name evidence="2" type="ORF">A3C12_03260</name>
</gene>
<evidence type="ECO:0000256" key="1">
    <source>
        <dbReference type="SAM" id="MobiDB-lite"/>
    </source>
</evidence>
<name>A0A1G2KSY0_9BACT</name>
<dbReference type="Proteomes" id="UP000178710">
    <property type="component" value="Unassembled WGS sequence"/>
</dbReference>
<protein>
    <submittedName>
        <fullName evidence="2">Uncharacterized protein</fullName>
    </submittedName>
</protein>
<comment type="caution">
    <text evidence="2">The sequence shown here is derived from an EMBL/GenBank/DDBJ whole genome shotgun (WGS) entry which is preliminary data.</text>
</comment>
<proteinExistence type="predicted"/>
<evidence type="ECO:0000313" key="2">
    <source>
        <dbReference type="EMBL" id="OHA01712.1"/>
    </source>
</evidence>
<organism evidence="2 3">
    <name type="scientific">Candidatus Sungbacteria bacterium RIFCSPHIGHO2_02_FULL_49_20</name>
    <dbReference type="NCBI Taxonomy" id="1802272"/>
    <lineage>
        <taxon>Bacteria</taxon>
        <taxon>Candidatus Sungiibacteriota</taxon>
    </lineage>
</organism>
<reference evidence="2 3" key="1">
    <citation type="journal article" date="2016" name="Nat. Commun.">
        <title>Thousands of microbial genomes shed light on interconnected biogeochemical processes in an aquifer system.</title>
        <authorList>
            <person name="Anantharaman K."/>
            <person name="Brown C.T."/>
            <person name="Hug L.A."/>
            <person name="Sharon I."/>
            <person name="Castelle C.J."/>
            <person name="Probst A.J."/>
            <person name="Thomas B.C."/>
            <person name="Singh A."/>
            <person name="Wilkins M.J."/>
            <person name="Karaoz U."/>
            <person name="Brodie E.L."/>
            <person name="Williams K.H."/>
            <person name="Hubbard S.S."/>
            <person name="Banfield J.F."/>
        </authorList>
    </citation>
    <scope>NUCLEOTIDE SEQUENCE [LARGE SCALE GENOMIC DNA]</scope>
</reference>
<dbReference type="AlphaFoldDB" id="A0A1G2KSY0"/>
<accession>A0A1G2KSY0</accession>
<dbReference type="EMBL" id="MHQK01000020">
    <property type="protein sequence ID" value="OHA01712.1"/>
    <property type="molecule type" value="Genomic_DNA"/>
</dbReference>
<feature type="region of interest" description="Disordered" evidence="1">
    <location>
        <begin position="49"/>
        <end position="74"/>
    </location>
</feature>